<name>A0AAX4RBQ5_9CAUD</name>
<evidence type="ECO:0000313" key="1">
    <source>
        <dbReference type="EMBL" id="XAO35494.1"/>
    </source>
</evidence>
<gene>
    <name evidence="1" type="primary">60</name>
    <name evidence="1" type="ORF">SEA_MORGANA_60</name>
</gene>
<sequence length="133" mass="14961">MIGGNERIDHLIGRYACLDDEHALCQTHISERAFKSHYLGEWIDSDIAVSDRMSDLMSDTMIVAFYRHFGTIPTDEQFTHEQLDWIEGFEAARLADLSAVSAMPSYGTNRGPGHLARWLSQNAPGVRHVLGGW</sequence>
<organism evidence="1 2">
    <name type="scientific">Gordonia phage Morgana</name>
    <dbReference type="NCBI Taxonomy" id="3137292"/>
    <lineage>
        <taxon>Viruses</taxon>
        <taxon>Duplodnaviria</taxon>
        <taxon>Heunggongvirae</taxon>
        <taxon>Uroviricota</taxon>
        <taxon>Caudoviricetes</taxon>
        <taxon>Kruegerviridae</taxon>
        <taxon>Cafassovirus</taxon>
        <taxon>Cafassovirus morgana</taxon>
    </lineage>
</organism>
<dbReference type="Proteomes" id="UP001494874">
    <property type="component" value="Segment"/>
</dbReference>
<protein>
    <recommendedName>
        <fullName evidence="3">Tail assembly chaperone</fullName>
    </recommendedName>
</protein>
<reference evidence="1 2" key="1">
    <citation type="submission" date="2024-03" db="EMBL/GenBank/DDBJ databases">
        <authorList>
            <person name="Shriver K.J."/>
            <person name="Jarquin D.M."/>
            <person name="Bolanos-Abarca L."/>
            <person name="Cohen Z.M."/>
            <person name="Hayes E."/>
            <person name="Mustafa Y."/>
            <person name="Pacheco-Mendoza M."/>
            <person name="Broussard A.C."/>
            <person name="Fogarty M.P."/>
            <person name="Ko C."/>
            <person name="Russell D.A."/>
            <person name="Jacobs-Sera D."/>
            <person name="Hatfull G.F."/>
        </authorList>
    </citation>
    <scope>NUCLEOTIDE SEQUENCE [LARGE SCALE GENOMIC DNA]</scope>
</reference>
<evidence type="ECO:0008006" key="3">
    <source>
        <dbReference type="Google" id="ProtNLM"/>
    </source>
</evidence>
<keyword evidence="2" id="KW-1185">Reference proteome</keyword>
<dbReference type="EMBL" id="PP537962">
    <property type="protein sequence ID" value="XAO35494.1"/>
    <property type="molecule type" value="Genomic_DNA"/>
</dbReference>
<evidence type="ECO:0000313" key="2">
    <source>
        <dbReference type="Proteomes" id="UP001494874"/>
    </source>
</evidence>
<accession>A0AAX4RBQ5</accession>
<proteinExistence type="predicted"/>